<dbReference type="EMBL" id="CABPSP010000009">
    <property type="protein sequence ID" value="VVE68895.1"/>
    <property type="molecule type" value="Genomic_DNA"/>
</dbReference>
<keyword evidence="1" id="KW-1133">Transmembrane helix</keyword>
<protein>
    <submittedName>
        <fullName evidence="2">Uncharacterized protein</fullName>
    </submittedName>
</protein>
<reference evidence="2 3" key="1">
    <citation type="submission" date="2019-08" db="EMBL/GenBank/DDBJ databases">
        <authorList>
            <person name="Peeters C."/>
        </authorList>
    </citation>
    <scope>NUCLEOTIDE SEQUENCE [LARGE SCALE GENOMIC DNA]</scope>
    <source>
        <strain evidence="2 3">LMG 31117</strain>
    </source>
</reference>
<name>A0A5E5A8N2_9BURK</name>
<proteinExistence type="predicted"/>
<keyword evidence="1" id="KW-0812">Transmembrane</keyword>
<accession>A0A5E5A8N2</accession>
<sequence length="87" mass="9634">MDDPNYGKNIQAFTTLALAHQVTIAASMALAVRDMPHGRDLLNSFERDLLSSSIWQLGNSDAPAEVGELYRKEVAKIFSRARANNGW</sequence>
<gene>
    <name evidence="2" type="ORF">PAN31117_03128</name>
</gene>
<dbReference type="RefSeq" id="WP_150738971.1">
    <property type="nucleotide sequence ID" value="NZ_CABPSP010000009.1"/>
</dbReference>
<dbReference type="Proteomes" id="UP000383122">
    <property type="component" value="Unassembled WGS sequence"/>
</dbReference>
<dbReference type="AlphaFoldDB" id="A0A5E5A8N2"/>
<feature type="transmembrane region" description="Helical" evidence="1">
    <location>
        <begin position="12"/>
        <end position="32"/>
    </location>
</feature>
<keyword evidence="1" id="KW-0472">Membrane</keyword>
<organism evidence="2 3">
    <name type="scientific">Pandoraea anapnoica</name>
    <dbReference type="NCBI Taxonomy" id="2508301"/>
    <lineage>
        <taxon>Bacteria</taxon>
        <taxon>Pseudomonadati</taxon>
        <taxon>Pseudomonadota</taxon>
        <taxon>Betaproteobacteria</taxon>
        <taxon>Burkholderiales</taxon>
        <taxon>Burkholderiaceae</taxon>
        <taxon>Pandoraea</taxon>
    </lineage>
</organism>
<keyword evidence="3" id="KW-1185">Reference proteome</keyword>
<evidence type="ECO:0000313" key="2">
    <source>
        <dbReference type="EMBL" id="VVE68895.1"/>
    </source>
</evidence>
<evidence type="ECO:0000256" key="1">
    <source>
        <dbReference type="SAM" id="Phobius"/>
    </source>
</evidence>
<dbReference type="OrthoDB" id="9967316at2"/>
<evidence type="ECO:0000313" key="3">
    <source>
        <dbReference type="Proteomes" id="UP000383122"/>
    </source>
</evidence>